<protein>
    <submittedName>
        <fullName evidence="2">Uncharacterized protein</fullName>
    </submittedName>
</protein>
<evidence type="ECO:0000313" key="3">
    <source>
        <dbReference type="Proteomes" id="UP001589865"/>
    </source>
</evidence>
<evidence type="ECO:0000256" key="1">
    <source>
        <dbReference type="SAM" id="Phobius"/>
    </source>
</evidence>
<organism evidence="2 3">
    <name type="scientific">Roseomonas elaeocarpi</name>
    <dbReference type="NCBI Taxonomy" id="907779"/>
    <lineage>
        <taxon>Bacteria</taxon>
        <taxon>Pseudomonadati</taxon>
        <taxon>Pseudomonadota</taxon>
        <taxon>Alphaproteobacteria</taxon>
        <taxon>Acetobacterales</taxon>
        <taxon>Roseomonadaceae</taxon>
        <taxon>Roseomonas</taxon>
    </lineage>
</organism>
<name>A0ABV6JUF5_9PROT</name>
<proteinExistence type="predicted"/>
<comment type="caution">
    <text evidence="2">The sequence shown here is derived from an EMBL/GenBank/DDBJ whole genome shotgun (WGS) entry which is preliminary data.</text>
</comment>
<reference evidence="2 3" key="1">
    <citation type="submission" date="2024-09" db="EMBL/GenBank/DDBJ databases">
        <authorList>
            <person name="Sun Q."/>
            <person name="Mori K."/>
        </authorList>
    </citation>
    <scope>NUCLEOTIDE SEQUENCE [LARGE SCALE GENOMIC DNA]</scope>
    <source>
        <strain evidence="2 3">TBRC 5777</strain>
    </source>
</reference>
<dbReference type="Proteomes" id="UP001589865">
    <property type="component" value="Unassembled WGS sequence"/>
</dbReference>
<keyword evidence="3" id="KW-1185">Reference proteome</keyword>
<dbReference type="RefSeq" id="WP_377044849.1">
    <property type="nucleotide sequence ID" value="NZ_JBHLUN010000008.1"/>
</dbReference>
<gene>
    <name evidence="2" type="ORF">ACFFGY_12635</name>
</gene>
<sequence>MSDHPRRPPVIDMTPEGEFRTPAPPNRFERVLMRLGGVAILVAGVALALVVAALGFVVVGLLLPVVVVAGAIGAGVLWWRLRQMRRHGRPAFVVMRR</sequence>
<dbReference type="EMBL" id="JBHLUN010000008">
    <property type="protein sequence ID" value="MFC0409100.1"/>
    <property type="molecule type" value="Genomic_DNA"/>
</dbReference>
<keyword evidence="1" id="KW-1133">Transmembrane helix</keyword>
<keyword evidence="1" id="KW-0472">Membrane</keyword>
<evidence type="ECO:0000313" key="2">
    <source>
        <dbReference type="EMBL" id="MFC0409100.1"/>
    </source>
</evidence>
<feature type="transmembrane region" description="Helical" evidence="1">
    <location>
        <begin position="61"/>
        <end position="79"/>
    </location>
</feature>
<keyword evidence="1" id="KW-0812">Transmembrane</keyword>
<feature type="transmembrane region" description="Helical" evidence="1">
    <location>
        <begin position="35"/>
        <end position="55"/>
    </location>
</feature>
<accession>A0ABV6JUF5</accession>